<dbReference type="Pfam" id="PF03358">
    <property type="entry name" value="FMN_red"/>
    <property type="match status" value="1"/>
</dbReference>
<reference evidence="2" key="1">
    <citation type="journal article" date="2014" name="Front. Microbiol.">
        <title>High frequency of phylogenetically diverse reductive dehalogenase-homologous genes in deep subseafloor sedimentary metagenomes.</title>
        <authorList>
            <person name="Kawai M."/>
            <person name="Futagami T."/>
            <person name="Toyoda A."/>
            <person name="Takaki Y."/>
            <person name="Nishi S."/>
            <person name="Hori S."/>
            <person name="Arai W."/>
            <person name="Tsubouchi T."/>
            <person name="Morono Y."/>
            <person name="Uchiyama I."/>
            <person name="Ito T."/>
            <person name="Fujiyama A."/>
            <person name="Inagaki F."/>
            <person name="Takami H."/>
        </authorList>
    </citation>
    <scope>NUCLEOTIDE SEQUENCE</scope>
    <source>
        <strain evidence="2">Expedition CK06-06</strain>
    </source>
</reference>
<accession>X1DX75</accession>
<feature type="domain" description="NADPH-dependent FMN reductase-like" evidence="1">
    <location>
        <begin position="3"/>
        <end position="59"/>
    </location>
</feature>
<organism evidence="2">
    <name type="scientific">marine sediment metagenome</name>
    <dbReference type="NCBI Taxonomy" id="412755"/>
    <lineage>
        <taxon>unclassified sequences</taxon>
        <taxon>metagenomes</taxon>
        <taxon>ecological metagenomes</taxon>
    </lineage>
</organism>
<dbReference type="Gene3D" id="3.40.50.360">
    <property type="match status" value="1"/>
</dbReference>
<gene>
    <name evidence="2" type="ORF">S01H4_45667</name>
</gene>
<dbReference type="SUPFAM" id="SSF52218">
    <property type="entry name" value="Flavoproteins"/>
    <property type="match status" value="1"/>
</dbReference>
<dbReference type="InterPro" id="IPR029039">
    <property type="entry name" value="Flavoprotein-like_sf"/>
</dbReference>
<dbReference type="GO" id="GO:0016491">
    <property type="term" value="F:oxidoreductase activity"/>
    <property type="evidence" value="ECO:0007669"/>
    <property type="project" value="InterPro"/>
</dbReference>
<dbReference type="AlphaFoldDB" id="X1DX75"/>
<comment type="caution">
    <text evidence="2">The sequence shown here is derived from an EMBL/GenBank/DDBJ whole genome shotgun (WGS) entry which is preliminary data.</text>
</comment>
<name>X1DX75_9ZZZZ</name>
<dbReference type="InterPro" id="IPR005025">
    <property type="entry name" value="FMN_Rdtase-like_dom"/>
</dbReference>
<evidence type="ECO:0000313" key="2">
    <source>
        <dbReference type="EMBL" id="GAH00953.1"/>
    </source>
</evidence>
<evidence type="ECO:0000259" key="1">
    <source>
        <dbReference type="Pfam" id="PF03358"/>
    </source>
</evidence>
<feature type="non-terminal residue" evidence="2">
    <location>
        <position position="65"/>
    </location>
</feature>
<protein>
    <recommendedName>
        <fullName evidence="1">NADPH-dependent FMN reductase-like domain-containing protein</fullName>
    </recommendedName>
</protein>
<proteinExistence type="predicted"/>
<sequence>MYHIVIISGSARMGRQTPKAAQALQTVFEAHPDVEKTSLIDVKEFNFPVMEERLGKHPDPPPRLE</sequence>
<dbReference type="EMBL" id="BART01025442">
    <property type="protein sequence ID" value="GAH00953.1"/>
    <property type="molecule type" value="Genomic_DNA"/>
</dbReference>